<dbReference type="RefSeq" id="WP_002394862.1">
    <property type="nucleotide sequence ID" value="NZ_AP018539.1"/>
</dbReference>
<dbReference type="AlphaFoldDB" id="A0A449DSZ7"/>
<dbReference type="InterPro" id="IPR053163">
    <property type="entry name" value="HTH-type_regulator_Rgg"/>
</dbReference>
<dbReference type="GO" id="GO:0003677">
    <property type="term" value="F:DNA binding"/>
    <property type="evidence" value="ECO:0007669"/>
    <property type="project" value="InterPro"/>
</dbReference>
<dbReference type="SUPFAM" id="SSF48452">
    <property type="entry name" value="TPR-like"/>
    <property type="match status" value="1"/>
</dbReference>
<dbReference type="Pfam" id="PF22459">
    <property type="entry name" value="PrgX_C_TPR"/>
    <property type="match status" value="1"/>
</dbReference>
<reference evidence="1 2" key="1">
    <citation type="submission" date="2019-02" db="EMBL/GenBank/DDBJ databases">
        <title>Bacteria dissemination in different level of health care in South Africa: the effectiveness of infections prevention and control.</title>
        <authorList>
            <person name="Shobo C."/>
            <person name="Amoako D.G."/>
            <person name="Allam M."/>
            <person name="Ismail A."/>
            <person name="Bester L.A."/>
            <person name="Essack S.Y."/>
        </authorList>
    </citation>
    <scope>NUCLEOTIDE SEQUENCE [LARGE SCALE GENOMIC DNA]</scope>
    <source>
        <strain evidence="1 2">2SIL2</strain>
    </source>
</reference>
<evidence type="ECO:0000313" key="1">
    <source>
        <dbReference type="EMBL" id="TKK86873.1"/>
    </source>
</evidence>
<evidence type="ECO:0000313" key="2">
    <source>
        <dbReference type="Proteomes" id="UP000305511"/>
    </source>
</evidence>
<dbReference type="CDD" id="cd00093">
    <property type="entry name" value="HTH_XRE"/>
    <property type="match status" value="1"/>
</dbReference>
<accession>A0A449DSZ7</accession>
<dbReference type="Gene3D" id="1.10.260.40">
    <property type="entry name" value="lambda repressor-like DNA-binding domains"/>
    <property type="match status" value="1"/>
</dbReference>
<name>A0A449DSZ7_ENTFL</name>
<dbReference type="EMBL" id="SIYF01000163">
    <property type="protein sequence ID" value="TKK86873.1"/>
    <property type="molecule type" value="Genomic_DNA"/>
</dbReference>
<dbReference type="Gene3D" id="1.25.40.400">
    <property type="match status" value="1"/>
</dbReference>
<dbReference type="InterPro" id="IPR001387">
    <property type="entry name" value="Cro/C1-type_HTH"/>
</dbReference>
<comment type="caution">
    <text evidence="1">The sequence shown here is derived from an EMBL/GenBank/DDBJ whole genome shotgun (WGS) entry which is preliminary data.</text>
</comment>
<gene>
    <name evidence="1" type="ORF">EY666_07375</name>
</gene>
<proteinExistence type="predicted"/>
<dbReference type="SUPFAM" id="SSF47413">
    <property type="entry name" value="lambda repressor-like DNA-binding domains"/>
    <property type="match status" value="1"/>
</dbReference>
<dbReference type="SMART" id="SM00530">
    <property type="entry name" value="HTH_XRE"/>
    <property type="match status" value="1"/>
</dbReference>
<dbReference type="PANTHER" id="PTHR37038">
    <property type="entry name" value="TRANSCRIPTIONAL REGULATOR-RELATED"/>
    <property type="match status" value="1"/>
</dbReference>
<dbReference type="InterPro" id="IPR055234">
    <property type="entry name" value="PrgX-like_TPR"/>
</dbReference>
<dbReference type="InterPro" id="IPR011990">
    <property type="entry name" value="TPR-like_helical_dom_sf"/>
</dbReference>
<dbReference type="Pfam" id="PF01381">
    <property type="entry name" value="HTH_3"/>
    <property type="match status" value="1"/>
</dbReference>
<organism evidence="1 2">
    <name type="scientific">Enterococcus faecalis</name>
    <name type="common">Streptococcus faecalis</name>
    <dbReference type="NCBI Taxonomy" id="1351"/>
    <lineage>
        <taxon>Bacteria</taxon>
        <taxon>Bacillati</taxon>
        <taxon>Bacillota</taxon>
        <taxon>Bacilli</taxon>
        <taxon>Lactobacillales</taxon>
        <taxon>Enterococcaceae</taxon>
        <taxon>Enterococcus</taxon>
    </lineage>
</organism>
<dbReference type="InterPro" id="IPR010982">
    <property type="entry name" value="Lambda_DNA-bd_dom_sf"/>
</dbReference>
<protein>
    <submittedName>
        <fullName evidence="1">XRE family transcriptional regulator</fullName>
    </submittedName>
</protein>
<sequence>MFNPKKIKEIREELGYSQTDFYENIMSKASYQRFEKNEKELSLQQLQKICDKIAMRPEEILYWSDVTQLDSLPFWKQKLNIPNYLSSPEDFLEKFTEIENDKDKSFGHYCLYITMISLGIQENYLDKDYFSKKDLRQLKNKYKKRKIFYSFDYEMVSNMVFFVNIQDISFLIDKLFPVTESHGVTFDFCVQQCLSNIISKCLHQEEYSLALDYITTFKSLRKIPRFHIGLSINLEIVYLEQLTNFLQTRDITIFLEAVQTAKMFKKLGYISTYENLDNELRSISQRENFVYPDKNVFATQPYSNDL</sequence>
<dbReference type="PROSITE" id="PS50943">
    <property type="entry name" value="HTH_CROC1"/>
    <property type="match status" value="1"/>
</dbReference>
<dbReference type="Proteomes" id="UP000305511">
    <property type="component" value="Unassembled WGS sequence"/>
</dbReference>